<dbReference type="PANTHER" id="PTHR43792:SF1">
    <property type="entry name" value="N-ACETYLTRANSFERASE DOMAIN-CONTAINING PROTEIN"/>
    <property type="match status" value="1"/>
</dbReference>
<proteinExistence type="predicted"/>
<evidence type="ECO:0000313" key="4">
    <source>
        <dbReference type="Proteomes" id="UP000509303"/>
    </source>
</evidence>
<dbReference type="Gene3D" id="3.40.630.30">
    <property type="match status" value="1"/>
</dbReference>
<keyword evidence="3" id="KW-0808">Transferase</keyword>
<accession>A0A7H8NH00</accession>
<dbReference type="InterPro" id="IPR016181">
    <property type="entry name" value="Acyl_CoA_acyltransferase"/>
</dbReference>
<dbReference type="InterPro" id="IPR000182">
    <property type="entry name" value="GNAT_dom"/>
</dbReference>
<gene>
    <name evidence="3" type="ORF">HUT08_34200</name>
</gene>
<evidence type="ECO:0000256" key="1">
    <source>
        <dbReference type="SAM" id="MobiDB-lite"/>
    </source>
</evidence>
<dbReference type="PANTHER" id="PTHR43792">
    <property type="entry name" value="GNAT FAMILY, PUTATIVE (AFU_ORTHOLOGUE AFUA_3G00765)-RELATED-RELATED"/>
    <property type="match status" value="1"/>
</dbReference>
<dbReference type="RefSeq" id="WP_176165473.1">
    <property type="nucleotide sequence ID" value="NZ_CP054929.1"/>
</dbReference>
<name>A0A7H8NH00_9ACTN</name>
<dbReference type="GO" id="GO:0016747">
    <property type="term" value="F:acyltransferase activity, transferring groups other than amino-acyl groups"/>
    <property type="evidence" value="ECO:0007669"/>
    <property type="project" value="InterPro"/>
</dbReference>
<dbReference type="Proteomes" id="UP000509303">
    <property type="component" value="Chromosome"/>
</dbReference>
<organism evidence="3 4">
    <name type="scientific">Streptomyces buecherae</name>
    <dbReference type="NCBI Taxonomy" id="2763006"/>
    <lineage>
        <taxon>Bacteria</taxon>
        <taxon>Bacillati</taxon>
        <taxon>Actinomycetota</taxon>
        <taxon>Actinomycetes</taxon>
        <taxon>Kitasatosporales</taxon>
        <taxon>Streptomycetaceae</taxon>
        <taxon>Streptomyces</taxon>
    </lineage>
</organism>
<keyword evidence="4" id="KW-1185">Reference proteome</keyword>
<feature type="domain" description="N-acetyltransferase" evidence="2">
    <location>
        <begin position="10"/>
        <end position="163"/>
    </location>
</feature>
<protein>
    <submittedName>
        <fullName evidence="3">GNAT family N-acetyltransferase</fullName>
    </submittedName>
</protein>
<dbReference type="InterPro" id="IPR051531">
    <property type="entry name" value="N-acetyltransferase"/>
</dbReference>
<evidence type="ECO:0000259" key="2">
    <source>
        <dbReference type="PROSITE" id="PS51186"/>
    </source>
</evidence>
<dbReference type="EMBL" id="CP054929">
    <property type="protein sequence ID" value="QKW53769.1"/>
    <property type="molecule type" value="Genomic_DNA"/>
</dbReference>
<dbReference type="CDD" id="cd04301">
    <property type="entry name" value="NAT_SF"/>
    <property type="match status" value="1"/>
</dbReference>
<dbReference type="Pfam" id="PF13302">
    <property type="entry name" value="Acetyltransf_3"/>
    <property type="match status" value="1"/>
</dbReference>
<evidence type="ECO:0000313" key="3">
    <source>
        <dbReference type="EMBL" id="QKW53769.1"/>
    </source>
</evidence>
<feature type="compositionally biased region" description="Basic and acidic residues" evidence="1">
    <location>
        <begin position="173"/>
        <end position="184"/>
    </location>
</feature>
<dbReference type="SUPFAM" id="SSF55729">
    <property type="entry name" value="Acyl-CoA N-acyltransferases (Nat)"/>
    <property type="match status" value="1"/>
</dbReference>
<feature type="region of interest" description="Disordered" evidence="1">
    <location>
        <begin position="166"/>
        <end position="203"/>
    </location>
</feature>
<sequence>MTPTLRTARMTLTPYRPEDEDAFVGLLRDEEVCRWMGQERAPEADLRAVFKVIMDEIYPQSRFDLWAVWLDGAYVGHAEIKKTGNVDGYEIIAAFVRDSWGKGLGSELARELIRYAARTLGVDRVYGMVGAENAASLALCARLGFTFVRDVVGDDGSVTKMLVVPTGAAPDEAAPKEAAPKEAMDPAEGAPGREPALPPGPQS</sequence>
<dbReference type="AlphaFoldDB" id="A0A7H8NH00"/>
<dbReference type="PROSITE" id="PS51186">
    <property type="entry name" value="GNAT"/>
    <property type="match status" value="1"/>
</dbReference>
<reference evidence="3 4" key="1">
    <citation type="submission" date="2020-06" db="EMBL/GenBank/DDBJ databases">
        <title>Genome mining for natural products.</title>
        <authorList>
            <person name="Zhang B."/>
            <person name="Shi J."/>
            <person name="Ge H."/>
        </authorList>
    </citation>
    <scope>NUCLEOTIDE SEQUENCE [LARGE SCALE GENOMIC DNA]</scope>
    <source>
        <strain evidence="3 4">NA00687</strain>
    </source>
</reference>